<dbReference type="Pfam" id="PF03321">
    <property type="entry name" value="GH3"/>
    <property type="match status" value="1"/>
</dbReference>
<dbReference type="OMA" id="EALMEYC"/>
<dbReference type="PANTHER" id="PTHR31901:SF61">
    <property type="entry name" value="AUXIN-RESPONSIVE GH3 FAMILY PROTEIN"/>
    <property type="match status" value="1"/>
</dbReference>
<gene>
    <name evidence="6" type="ordered locus">AALP_Aa7g202400</name>
</gene>
<dbReference type="EMBL" id="CM002875">
    <property type="protein sequence ID" value="KFK29982.1"/>
    <property type="molecule type" value="Genomic_DNA"/>
</dbReference>
<dbReference type="eggNOG" id="ENOG502QPMU">
    <property type="taxonomic scope" value="Eukaryota"/>
</dbReference>
<evidence type="ECO:0000256" key="1">
    <source>
        <dbReference type="ARBA" id="ARBA00008068"/>
    </source>
</evidence>
<evidence type="ECO:0000256" key="2">
    <source>
        <dbReference type="ARBA" id="ARBA00022598"/>
    </source>
</evidence>
<dbReference type="Gramene" id="KFK29982">
    <property type="protein sequence ID" value="KFK29982"/>
    <property type="gene ID" value="AALP_AA7G202400"/>
</dbReference>
<dbReference type="Pfam" id="PF23571">
    <property type="entry name" value="GH3_M"/>
    <property type="match status" value="1"/>
</dbReference>
<feature type="domain" description="GH3 C-terminal" evidence="5">
    <location>
        <begin position="294"/>
        <end position="417"/>
    </location>
</feature>
<feature type="region of interest" description="Disordered" evidence="3">
    <location>
        <begin position="1"/>
        <end position="22"/>
    </location>
</feature>
<proteinExistence type="inferred from homology"/>
<dbReference type="Pfam" id="PF23572">
    <property type="entry name" value="GH3_C"/>
    <property type="match status" value="1"/>
</dbReference>
<organism evidence="6 7">
    <name type="scientific">Arabis alpina</name>
    <name type="common">Alpine rock-cress</name>
    <dbReference type="NCBI Taxonomy" id="50452"/>
    <lineage>
        <taxon>Eukaryota</taxon>
        <taxon>Viridiplantae</taxon>
        <taxon>Streptophyta</taxon>
        <taxon>Embryophyta</taxon>
        <taxon>Tracheophyta</taxon>
        <taxon>Spermatophyta</taxon>
        <taxon>Magnoliopsida</taxon>
        <taxon>eudicotyledons</taxon>
        <taxon>Gunneridae</taxon>
        <taxon>Pentapetalae</taxon>
        <taxon>rosids</taxon>
        <taxon>malvids</taxon>
        <taxon>Brassicales</taxon>
        <taxon>Brassicaceae</taxon>
        <taxon>Arabideae</taxon>
        <taxon>Arabis</taxon>
    </lineage>
</organism>
<reference evidence="7" key="1">
    <citation type="journal article" date="2015" name="Nat. Plants">
        <title>Genome expansion of Arabis alpina linked with retrotransposition and reduced symmetric DNA methylation.</title>
        <authorList>
            <person name="Willing E.M."/>
            <person name="Rawat V."/>
            <person name="Mandakova T."/>
            <person name="Maumus F."/>
            <person name="James G.V."/>
            <person name="Nordstroem K.J."/>
            <person name="Becker C."/>
            <person name="Warthmann N."/>
            <person name="Chica C."/>
            <person name="Szarzynska B."/>
            <person name="Zytnicki M."/>
            <person name="Albani M.C."/>
            <person name="Kiefer C."/>
            <person name="Bergonzi S."/>
            <person name="Castaings L."/>
            <person name="Mateos J.L."/>
            <person name="Berns M.C."/>
            <person name="Bujdoso N."/>
            <person name="Piofczyk T."/>
            <person name="de Lorenzo L."/>
            <person name="Barrero-Sicilia C."/>
            <person name="Mateos I."/>
            <person name="Piednoel M."/>
            <person name="Hagmann J."/>
            <person name="Chen-Min-Tao R."/>
            <person name="Iglesias-Fernandez R."/>
            <person name="Schuster S.C."/>
            <person name="Alonso-Blanco C."/>
            <person name="Roudier F."/>
            <person name="Carbonero P."/>
            <person name="Paz-Ares J."/>
            <person name="Davis S.J."/>
            <person name="Pecinka A."/>
            <person name="Quesneville H."/>
            <person name="Colot V."/>
            <person name="Lysak M.A."/>
            <person name="Weigel D."/>
            <person name="Coupland G."/>
            <person name="Schneeberger K."/>
        </authorList>
    </citation>
    <scope>NUCLEOTIDE SEQUENCE [LARGE SCALE GENOMIC DNA]</scope>
    <source>
        <strain evidence="7">cv. Pajares</strain>
    </source>
</reference>
<evidence type="ECO:0000256" key="3">
    <source>
        <dbReference type="SAM" id="MobiDB-lite"/>
    </source>
</evidence>
<name>A0A087GJD0_ARAAL</name>
<dbReference type="PANTHER" id="PTHR31901">
    <property type="entry name" value="GH3 DOMAIN-CONTAINING PROTEIN"/>
    <property type="match status" value="1"/>
</dbReference>
<keyword evidence="7" id="KW-1185">Reference proteome</keyword>
<evidence type="ECO:0000313" key="6">
    <source>
        <dbReference type="EMBL" id="KFK29982.1"/>
    </source>
</evidence>
<evidence type="ECO:0000259" key="5">
    <source>
        <dbReference type="Pfam" id="PF23572"/>
    </source>
</evidence>
<dbReference type="InterPro" id="IPR004993">
    <property type="entry name" value="GH3"/>
</dbReference>
<dbReference type="AlphaFoldDB" id="A0A087GJD0"/>
<accession>A0A087GJD0</accession>
<dbReference type="Proteomes" id="UP000029120">
    <property type="component" value="Chromosome 7"/>
</dbReference>
<dbReference type="InterPro" id="IPR055378">
    <property type="entry name" value="GH3_C"/>
</dbReference>
<sequence length="444" mass="49142">MRGGEAALKTLSSGETGRGVKAEATPHSEYLRSFLHGSSDQKLFKKNVPVGTYEDIKPYIERVANGEPSNVISGKPIIGFVLSSGTSSGKQKLIPLTNKFLENASFITYLRSAVLSKHFDGHNQGKGSLHFVFTKPTSITPSGHLSDWITDLSCRDSVSMILGGPNPQMADLIEDICNQKSWKVSILYGSSEATFGLNLDPLCKLDDITYTLMPNMAYFEFLPVDEGNDAIVDLANVKLREYYELVATTYSGLHRCRVGDILQVTGFYNSAPKFKFVRRANVVISVHLEATTEEDLLKAVTCASQLLKSYDMILRDFTCYPHISEVPGHYVLYLELKGNNKGEIIELIDTKVLVECCAVVEESLDALYRNFRSNVGSIGALEIKLVKEGTFDSLMKYFIAQGASTTQYKTPRCIKSSEALQVLENKVLARFFSERSPPIDSSLC</sequence>
<keyword evidence="2" id="KW-0436">Ligase</keyword>
<evidence type="ECO:0000259" key="4">
    <source>
        <dbReference type="Pfam" id="PF23571"/>
    </source>
</evidence>
<protein>
    <submittedName>
        <fullName evidence="6">Uncharacterized protein</fullName>
    </submittedName>
</protein>
<dbReference type="OrthoDB" id="948762at2759"/>
<comment type="similarity">
    <text evidence="1">Belongs to the IAA-amido conjugating enzyme family.</text>
</comment>
<dbReference type="GO" id="GO:0005737">
    <property type="term" value="C:cytoplasm"/>
    <property type="evidence" value="ECO:0007669"/>
    <property type="project" value="TreeGrafter"/>
</dbReference>
<feature type="domain" description="GH3 middle" evidence="4">
    <location>
        <begin position="210"/>
        <end position="279"/>
    </location>
</feature>
<dbReference type="GO" id="GO:0016881">
    <property type="term" value="F:acid-amino acid ligase activity"/>
    <property type="evidence" value="ECO:0007669"/>
    <property type="project" value="TreeGrafter"/>
</dbReference>
<evidence type="ECO:0000313" key="7">
    <source>
        <dbReference type="Proteomes" id="UP000029120"/>
    </source>
</evidence>
<dbReference type="InterPro" id="IPR055377">
    <property type="entry name" value="GH3_M"/>
</dbReference>